<reference evidence="3 4" key="1">
    <citation type="submission" date="2019-06" db="EMBL/GenBank/DDBJ databases">
        <title>Rhizobium sp. CL12 isolated from roots of soybean.</title>
        <authorList>
            <person name="Wang C."/>
        </authorList>
    </citation>
    <scope>NUCLEOTIDE SEQUENCE [LARGE SCALE GENOMIC DNA]</scope>
    <source>
        <strain evidence="3 4">CL12</strain>
    </source>
</reference>
<dbReference type="Gene3D" id="3.60.15.10">
    <property type="entry name" value="Ribonuclease Z/Hydroxyacylglutathione hydrolase-like"/>
    <property type="match status" value="1"/>
</dbReference>
<keyword evidence="4" id="KW-1185">Reference proteome</keyword>
<dbReference type="InterPro" id="IPR001279">
    <property type="entry name" value="Metallo-B-lactamas"/>
</dbReference>
<evidence type="ECO:0000259" key="2">
    <source>
        <dbReference type="SMART" id="SM00849"/>
    </source>
</evidence>
<accession>A0A504TRC9</accession>
<gene>
    <name evidence="3" type="ORF">FJQ55_20330</name>
</gene>
<dbReference type="SMART" id="SM00849">
    <property type="entry name" value="Lactamase_B"/>
    <property type="match status" value="1"/>
</dbReference>
<dbReference type="OrthoDB" id="9815874at2"/>
<evidence type="ECO:0000256" key="1">
    <source>
        <dbReference type="ARBA" id="ARBA00005250"/>
    </source>
</evidence>
<dbReference type="Proteomes" id="UP000316429">
    <property type="component" value="Unassembled WGS sequence"/>
</dbReference>
<sequence>MTHAFSRRNFCLCCIAATTFSATGWLTPREVFAKTGGIVDMIKDSAAKAPISIHKLRGNVSVLEGSGGNIAVLNGADGKILVDAGIGVSRVQVKAALARLGPQPISTLINTHWHFDHADGNEWLHGEGAHIIAHKNTRTHLSSTQRVEDWSFDFPPSPAGAIPGEVMEKSHTLSVNGDTLTLEYYGPAHTDGDISVRFAEADILHTGDTYWNGVYPFVDYSTGGSIDGMIMAAKKNIEASTDKTIIVPGHGPISNRAQMIESFDMLSAIRDKVASLKNKGLSLDEVVAAQPTAAFDNKWGQFVIDPAFFTRLTYVGV</sequence>
<keyword evidence="3" id="KW-0378">Hydrolase</keyword>
<proteinExistence type="inferred from homology"/>
<feature type="domain" description="Metallo-beta-lactamase" evidence="2">
    <location>
        <begin position="67"/>
        <end position="250"/>
    </location>
</feature>
<dbReference type="SUPFAM" id="SSF56281">
    <property type="entry name" value="Metallo-hydrolase/oxidoreductase"/>
    <property type="match status" value="1"/>
</dbReference>
<organism evidence="3 4">
    <name type="scientific">Rhizobium glycinendophyticum</name>
    <dbReference type="NCBI Taxonomy" id="2589807"/>
    <lineage>
        <taxon>Bacteria</taxon>
        <taxon>Pseudomonadati</taxon>
        <taxon>Pseudomonadota</taxon>
        <taxon>Alphaproteobacteria</taxon>
        <taxon>Hyphomicrobiales</taxon>
        <taxon>Rhizobiaceae</taxon>
        <taxon>Rhizobium/Agrobacterium group</taxon>
        <taxon>Rhizobium</taxon>
    </lineage>
</organism>
<dbReference type="Pfam" id="PF00753">
    <property type="entry name" value="Lactamase_B"/>
    <property type="match status" value="1"/>
</dbReference>
<dbReference type="PANTHER" id="PTHR42951:SF4">
    <property type="entry name" value="ACYL-COENZYME A THIOESTERASE MBLAC2"/>
    <property type="match status" value="1"/>
</dbReference>
<dbReference type="EMBL" id="VFYP01000005">
    <property type="protein sequence ID" value="TPP05368.1"/>
    <property type="molecule type" value="Genomic_DNA"/>
</dbReference>
<dbReference type="PANTHER" id="PTHR42951">
    <property type="entry name" value="METALLO-BETA-LACTAMASE DOMAIN-CONTAINING"/>
    <property type="match status" value="1"/>
</dbReference>
<dbReference type="InterPro" id="IPR036866">
    <property type="entry name" value="RibonucZ/Hydroxyglut_hydro"/>
</dbReference>
<dbReference type="AlphaFoldDB" id="A0A504TRC9"/>
<comment type="similarity">
    <text evidence="1">Belongs to the metallo-beta-lactamase superfamily. Class-B beta-lactamase family.</text>
</comment>
<comment type="caution">
    <text evidence="3">The sequence shown here is derived from an EMBL/GenBank/DDBJ whole genome shotgun (WGS) entry which is preliminary data.</text>
</comment>
<evidence type="ECO:0000313" key="4">
    <source>
        <dbReference type="Proteomes" id="UP000316429"/>
    </source>
</evidence>
<protein>
    <submittedName>
        <fullName evidence="3">MBL fold metallo-hydrolase</fullName>
    </submittedName>
</protein>
<dbReference type="GO" id="GO:0016787">
    <property type="term" value="F:hydrolase activity"/>
    <property type="evidence" value="ECO:0007669"/>
    <property type="project" value="UniProtKB-KW"/>
</dbReference>
<dbReference type="GO" id="GO:0017001">
    <property type="term" value="P:antibiotic catabolic process"/>
    <property type="evidence" value="ECO:0007669"/>
    <property type="project" value="UniProtKB-ARBA"/>
</dbReference>
<evidence type="ECO:0000313" key="3">
    <source>
        <dbReference type="EMBL" id="TPP05368.1"/>
    </source>
</evidence>
<dbReference type="CDD" id="cd16282">
    <property type="entry name" value="metallo-hydrolase-like_MBL-fold"/>
    <property type="match status" value="1"/>
</dbReference>
<name>A0A504TRC9_9HYPH</name>
<dbReference type="InterPro" id="IPR050855">
    <property type="entry name" value="NDM-1-like"/>
</dbReference>